<organism evidence="3 4">
    <name type="scientific">Silvibacterium bohemicum</name>
    <dbReference type="NCBI Taxonomy" id="1577686"/>
    <lineage>
        <taxon>Bacteria</taxon>
        <taxon>Pseudomonadati</taxon>
        <taxon>Acidobacteriota</taxon>
        <taxon>Terriglobia</taxon>
        <taxon>Terriglobales</taxon>
        <taxon>Acidobacteriaceae</taxon>
        <taxon>Silvibacterium</taxon>
    </lineage>
</organism>
<feature type="signal peptide" evidence="2">
    <location>
        <begin position="1"/>
        <end position="21"/>
    </location>
</feature>
<feature type="region of interest" description="Disordered" evidence="1">
    <location>
        <begin position="271"/>
        <end position="295"/>
    </location>
</feature>
<feature type="compositionally biased region" description="Pro residues" evidence="1">
    <location>
        <begin position="281"/>
        <end position="295"/>
    </location>
</feature>
<protein>
    <submittedName>
        <fullName evidence="3">Type IV secretion system protein VirB10</fullName>
    </submittedName>
</protein>
<gene>
    <name evidence="3" type="ORF">HNQ77_002918</name>
</gene>
<dbReference type="InterPro" id="IPR042217">
    <property type="entry name" value="T4SS_VirB10/TrbI"/>
</dbReference>
<dbReference type="Proteomes" id="UP000538666">
    <property type="component" value="Unassembled WGS sequence"/>
</dbReference>
<evidence type="ECO:0000256" key="2">
    <source>
        <dbReference type="SAM" id="SignalP"/>
    </source>
</evidence>
<feature type="chain" id="PRO_5032690619" evidence="2">
    <location>
        <begin position="22"/>
        <end position="295"/>
    </location>
</feature>
<dbReference type="EMBL" id="JACHEK010000005">
    <property type="protein sequence ID" value="MBB6144962.1"/>
    <property type="molecule type" value="Genomic_DNA"/>
</dbReference>
<comment type="caution">
    <text evidence="3">The sequence shown here is derived from an EMBL/GenBank/DDBJ whole genome shotgun (WGS) entry which is preliminary data.</text>
</comment>
<evidence type="ECO:0000313" key="3">
    <source>
        <dbReference type="EMBL" id="MBB6144962.1"/>
    </source>
</evidence>
<proteinExistence type="predicted"/>
<keyword evidence="4" id="KW-1185">Reference proteome</keyword>
<evidence type="ECO:0000313" key="4">
    <source>
        <dbReference type="Proteomes" id="UP000538666"/>
    </source>
</evidence>
<accession>A0A841JU93</accession>
<dbReference type="AlphaFoldDB" id="A0A841JU93"/>
<evidence type="ECO:0000256" key="1">
    <source>
        <dbReference type="SAM" id="MobiDB-lite"/>
    </source>
</evidence>
<reference evidence="3 4" key="1">
    <citation type="submission" date="2020-08" db="EMBL/GenBank/DDBJ databases">
        <title>Genomic Encyclopedia of Type Strains, Phase IV (KMG-IV): sequencing the most valuable type-strain genomes for metagenomic binning, comparative biology and taxonomic classification.</title>
        <authorList>
            <person name="Goeker M."/>
        </authorList>
    </citation>
    <scope>NUCLEOTIDE SEQUENCE [LARGE SCALE GENOMIC DNA]</scope>
    <source>
        <strain evidence="3 4">DSM 103733</strain>
    </source>
</reference>
<feature type="compositionally biased region" description="Low complexity" evidence="1">
    <location>
        <begin position="33"/>
        <end position="65"/>
    </location>
</feature>
<dbReference type="Gene3D" id="2.40.128.260">
    <property type="entry name" value="Type IV secretion system, VirB10/TraB/TrbI"/>
    <property type="match status" value="1"/>
</dbReference>
<name>A0A841JU93_9BACT</name>
<feature type="region of interest" description="Disordered" evidence="1">
    <location>
        <begin position="24"/>
        <end position="65"/>
    </location>
</feature>
<dbReference type="RefSeq" id="WP_050059495.1">
    <property type="nucleotide sequence ID" value="NZ_LBHJ01000004.1"/>
</dbReference>
<keyword evidence="2" id="KW-0732">Signal</keyword>
<sequence length="295" mass="29437">MKFWVLATALTSLTCSLPAQTAATPAAEPPAAPNSAAPTQTSAAPISGSAAPASASPASAVPAQPDAPAVDEKAVVIPAGSKILLALKSAVDTKTAQPGDPVYLTSTFPVVVRDRVVIPAGMDVQGVVDSVVRPGRVKGRAQITMHFTTLILPNGSVVGIPGSVNAVPGANGPTVKGKENTIVQPGGNIQDARNVGTATTTGAAFGGLATLTSGNVGAGVGIGAAAGLGGGVIYTLMTRGKDVVLQVGQPLEMALQRPLILDQKDVYVPPTPTGVQFVPSPNQPKPLPKPQPPVN</sequence>